<sequence>MTSPQQTVASVTKLLQLVFFAAAILYFGKTLFIPLFFGLLVAMVMYPVCKGLERKGWSRTLATTVSLSIVALLFLMLLALLAWQVSAFWHDWPQIARKLEILLLDVQTWIAEQAGVTLDVQTNWLRNVAMNAGNIVSNMLRGTLSTTMNVFFMLFMVPVFAALFLYHRRVFVQYLRVVVGPAYRERLDRILQEVIHTYFNYIKGMILVYIIVGALNSIGLLALGIRHAVLFGMLTAIMTIIPYIGIVASALLPISVAWTTKGSIWYPLGVVGVFSFVQYLEANVIFPKVVGAQLNVSTWATLVAILAGGILWGVSGMVLFIPFVAILKIVTDHVGEWKGLNLLLSRTP</sequence>
<accession>A0A562SS69</accession>
<dbReference type="EMBL" id="VLLG01000005">
    <property type="protein sequence ID" value="TWI84109.1"/>
    <property type="molecule type" value="Genomic_DNA"/>
</dbReference>
<name>A0A562SS69_CHIJA</name>
<evidence type="ECO:0000256" key="2">
    <source>
        <dbReference type="ARBA" id="ARBA00009773"/>
    </source>
</evidence>
<protein>
    <submittedName>
        <fullName evidence="9">Putative PurR-regulated permease PerM</fullName>
    </submittedName>
</protein>
<dbReference type="InterPro" id="IPR002549">
    <property type="entry name" value="AI-2E-like"/>
</dbReference>
<evidence type="ECO:0000256" key="4">
    <source>
        <dbReference type="ARBA" id="ARBA00022475"/>
    </source>
</evidence>
<feature type="transmembrane region" description="Helical" evidence="8">
    <location>
        <begin position="31"/>
        <end position="49"/>
    </location>
</feature>
<dbReference type="GO" id="GO:0055085">
    <property type="term" value="P:transmembrane transport"/>
    <property type="evidence" value="ECO:0007669"/>
    <property type="project" value="TreeGrafter"/>
</dbReference>
<dbReference type="PANTHER" id="PTHR21716">
    <property type="entry name" value="TRANSMEMBRANE PROTEIN"/>
    <property type="match status" value="1"/>
</dbReference>
<evidence type="ECO:0000256" key="7">
    <source>
        <dbReference type="ARBA" id="ARBA00023136"/>
    </source>
</evidence>
<keyword evidence="6 8" id="KW-1133">Transmembrane helix</keyword>
<dbReference type="AlphaFoldDB" id="A0A562SS69"/>
<reference evidence="9 10" key="1">
    <citation type="journal article" date="2013" name="Stand. Genomic Sci.">
        <title>Genomic Encyclopedia of Type Strains, Phase I: The one thousand microbial genomes (KMG-I) project.</title>
        <authorList>
            <person name="Kyrpides N.C."/>
            <person name="Woyke T."/>
            <person name="Eisen J.A."/>
            <person name="Garrity G."/>
            <person name="Lilburn T.G."/>
            <person name="Beck B.J."/>
            <person name="Whitman W.B."/>
            <person name="Hugenholtz P."/>
            <person name="Klenk H.P."/>
        </authorList>
    </citation>
    <scope>NUCLEOTIDE SEQUENCE [LARGE SCALE GENOMIC DNA]</scope>
    <source>
        <strain evidence="9 10">DSM 13484</strain>
    </source>
</reference>
<feature type="transmembrane region" description="Helical" evidence="8">
    <location>
        <begin position="300"/>
        <end position="327"/>
    </location>
</feature>
<organism evidence="9 10">
    <name type="scientific">Chitinophaga japonensis</name>
    <name type="common">Flexibacter japonensis</name>
    <dbReference type="NCBI Taxonomy" id="104662"/>
    <lineage>
        <taxon>Bacteria</taxon>
        <taxon>Pseudomonadati</taxon>
        <taxon>Bacteroidota</taxon>
        <taxon>Chitinophagia</taxon>
        <taxon>Chitinophagales</taxon>
        <taxon>Chitinophagaceae</taxon>
        <taxon>Chitinophaga</taxon>
    </lineage>
</organism>
<evidence type="ECO:0000256" key="1">
    <source>
        <dbReference type="ARBA" id="ARBA00004651"/>
    </source>
</evidence>
<keyword evidence="7 8" id="KW-0472">Membrane</keyword>
<keyword evidence="3" id="KW-0813">Transport</keyword>
<evidence type="ECO:0000256" key="8">
    <source>
        <dbReference type="SAM" id="Phobius"/>
    </source>
</evidence>
<feature type="transmembrane region" description="Helical" evidence="8">
    <location>
        <begin position="148"/>
        <end position="166"/>
    </location>
</feature>
<evidence type="ECO:0000256" key="5">
    <source>
        <dbReference type="ARBA" id="ARBA00022692"/>
    </source>
</evidence>
<dbReference type="GO" id="GO:0005886">
    <property type="term" value="C:plasma membrane"/>
    <property type="evidence" value="ECO:0007669"/>
    <property type="project" value="UniProtKB-SubCell"/>
</dbReference>
<dbReference type="OrthoDB" id="9793390at2"/>
<keyword evidence="10" id="KW-1185">Reference proteome</keyword>
<comment type="caution">
    <text evidence="9">The sequence shown here is derived from an EMBL/GenBank/DDBJ whole genome shotgun (WGS) entry which is preliminary data.</text>
</comment>
<feature type="transmembrane region" description="Helical" evidence="8">
    <location>
        <begin position="206"/>
        <end position="225"/>
    </location>
</feature>
<evidence type="ECO:0000256" key="3">
    <source>
        <dbReference type="ARBA" id="ARBA00022448"/>
    </source>
</evidence>
<evidence type="ECO:0000256" key="6">
    <source>
        <dbReference type="ARBA" id="ARBA00022989"/>
    </source>
</evidence>
<dbReference type="Proteomes" id="UP000316778">
    <property type="component" value="Unassembled WGS sequence"/>
</dbReference>
<comment type="similarity">
    <text evidence="2">Belongs to the autoinducer-2 exporter (AI-2E) (TC 2.A.86) family.</text>
</comment>
<dbReference type="Pfam" id="PF01594">
    <property type="entry name" value="AI-2E_transport"/>
    <property type="match status" value="1"/>
</dbReference>
<dbReference type="PANTHER" id="PTHR21716:SF53">
    <property type="entry name" value="PERMEASE PERM-RELATED"/>
    <property type="match status" value="1"/>
</dbReference>
<evidence type="ECO:0000313" key="9">
    <source>
        <dbReference type="EMBL" id="TWI84109.1"/>
    </source>
</evidence>
<feature type="transmembrane region" description="Helical" evidence="8">
    <location>
        <begin position="264"/>
        <end position="280"/>
    </location>
</feature>
<evidence type="ECO:0000313" key="10">
    <source>
        <dbReference type="Proteomes" id="UP000316778"/>
    </source>
</evidence>
<feature type="transmembrane region" description="Helical" evidence="8">
    <location>
        <begin position="231"/>
        <end position="252"/>
    </location>
</feature>
<feature type="transmembrane region" description="Helical" evidence="8">
    <location>
        <begin position="61"/>
        <end position="83"/>
    </location>
</feature>
<comment type="subcellular location">
    <subcellularLocation>
        <location evidence="1">Cell membrane</location>
        <topology evidence="1">Multi-pass membrane protein</topology>
    </subcellularLocation>
</comment>
<dbReference type="RefSeq" id="WP_145717643.1">
    <property type="nucleotide sequence ID" value="NZ_BAAAFY010000002.1"/>
</dbReference>
<keyword evidence="5 8" id="KW-0812">Transmembrane</keyword>
<keyword evidence="4" id="KW-1003">Cell membrane</keyword>
<gene>
    <name evidence="9" type="ORF">LX66_4471</name>
</gene>
<proteinExistence type="inferred from homology"/>